<evidence type="ECO:0000259" key="6">
    <source>
        <dbReference type="Pfam" id="PF04932"/>
    </source>
</evidence>
<evidence type="ECO:0000313" key="8">
    <source>
        <dbReference type="Proteomes" id="UP001055453"/>
    </source>
</evidence>
<keyword evidence="4 5" id="KW-0472">Membrane</keyword>
<dbReference type="InterPro" id="IPR007016">
    <property type="entry name" value="O-antigen_ligase-rel_domated"/>
</dbReference>
<evidence type="ECO:0000256" key="4">
    <source>
        <dbReference type="ARBA" id="ARBA00023136"/>
    </source>
</evidence>
<evidence type="ECO:0000256" key="2">
    <source>
        <dbReference type="ARBA" id="ARBA00022692"/>
    </source>
</evidence>
<evidence type="ECO:0000313" key="7">
    <source>
        <dbReference type="EMBL" id="BDI19621.1"/>
    </source>
</evidence>
<organism evidence="7 8">
    <name type="scientific">Nostoc cf. commune SO-36</name>
    <dbReference type="NCBI Taxonomy" id="449208"/>
    <lineage>
        <taxon>Bacteria</taxon>
        <taxon>Bacillati</taxon>
        <taxon>Cyanobacteriota</taxon>
        <taxon>Cyanophyceae</taxon>
        <taxon>Nostocales</taxon>
        <taxon>Nostocaceae</taxon>
        <taxon>Nostoc</taxon>
    </lineage>
</organism>
<dbReference type="PANTHER" id="PTHR37422">
    <property type="entry name" value="TEICHURONIC ACID BIOSYNTHESIS PROTEIN TUAE"/>
    <property type="match status" value="1"/>
</dbReference>
<keyword evidence="3 5" id="KW-1133">Transmembrane helix</keyword>
<dbReference type="Pfam" id="PF04932">
    <property type="entry name" value="Wzy_C"/>
    <property type="match status" value="1"/>
</dbReference>
<evidence type="ECO:0000256" key="5">
    <source>
        <dbReference type="SAM" id="Phobius"/>
    </source>
</evidence>
<sequence length="163" mass="18584">MMATISQSLYFWFSNNANVLFSAIGKDSTLTGRTDIWQLTIDMIWKHPWLGYGYSGFWHGWDGESAYIWRIVGWPVSHPHNGYLALCVDLGFLGLGLFFLGFWRSYVRGFACVRGSKTALDVWPLIHMTYIALASTTESALLESNSLNWMLYVAVSLSVRIKR</sequence>
<reference evidence="7" key="1">
    <citation type="submission" date="2022-04" db="EMBL/GenBank/DDBJ databases">
        <title>Complete genome sequence of a cyanobacterium, Nostoc sp. SO-36, isolated in Antarctica.</title>
        <authorList>
            <person name="Kanesaki Y."/>
            <person name="Effendi D."/>
            <person name="Sakamoto T."/>
            <person name="Ohtani S."/>
            <person name="Awai K."/>
        </authorList>
    </citation>
    <scope>NUCLEOTIDE SEQUENCE</scope>
    <source>
        <strain evidence="7">SO-36</strain>
    </source>
</reference>
<feature type="transmembrane region" description="Helical" evidence="5">
    <location>
        <begin position="83"/>
        <end position="103"/>
    </location>
</feature>
<evidence type="ECO:0000256" key="1">
    <source>
        <dbReference type="ARBA" id="ARBA00004141"/>
    </source>
</evidence>
<accession>A0ABN6Q8Y4</accession>
<proteinExistence type="predicted"/>
<dbReference type="PANTHER" id="PTHR37422:SF21">
    <property type="entry name" value="EXOQ-LIKE PROTEIN"/>
    <property type="match status" value="1"/>
</dbReference>
<dbReference type="EMBL" id="AP025732">
    <property type="protein sequence ID" value="BDI19621.1"/>
    <property type="molecule type" value="Genomic_DNA"/>
</dbReference>
<dbReference type="Proteomes" id="UP001055453">
    <property type="component" value="Chromosome"/>
</dbReference>
<dbReference type="InterPro" id="IPR051533">
    <property type="entry name" value="WaaL-like"/>
</dbReference>
<gene>
    <name evidence="7" type="ORF">ANSO36C_54230</name>
</gene>
<comment type="subcellular location">
    <subcellularLocation>
        <location evidence="1">Membrane</location>
        <topology evidence="1">Multi-pass membrane protein</topology>
    </subcellularLocation>
</comment>
<keyword evidence="2 5" id="KW-0812">Transmembrane</keyword>
<evidence type="ECO:0000256" key="3">
    <source>
        <dbReference type="ARBA" id="ARBA00022989"/>
    </source>
</evidence>
<keyword evidence="8" id="KW-1185">Reference proteome</keyword>
<feature type="domain" description="O-antigen ligase-related" evidence="6">
    <location>
        <begin position="3"/>
        <end position="99"/>
    </location>
</feature>
<protein>
    <recommendedName>
        <fullName evidence="6">O-antigen ligase-related domain-containing protein</fullName>
    </recommendedName>
</protein>
<name>A0ABN6Q8Y4_NOSCO</name>